<comment type="caution">
    <text evidence="1">The sequence shown here is derived from an EMBL/GenBank/DDBJ whole genome shotgun (WGS) entry which is preliminary data.</text>
</comment>
<evidence type="ECO:0000313" key="2">
    <source>
        <dbReference type="Proteomes" id="UP000632222"/>
    </source>
</evidence>
<dbReference type="EMBL" id="BMOD01000039">
    <property type="protein sequence ID" value="GGJ57531.1"/>
    <property type="molecule type" value="Genomic_DNA"/>
</dbReference>
<organism evidence="1 2">
    <name type="scientific">Deinococcus roseus</name>
    <dbReference type="NCBI Taxonomy" id="392414"/>
    <lineage>
        <taxon>Bacteria</taxon>
        <taxon>Thermotogati</taxon>
        <taxon>Deinococcota</taxon>
        <taxon>Deinococci</taxon>
        <taxon>Deinococcales</taxon>
        <taxon>Deinococcaceae</taxon>
        <taxon>Deinococcus</taxon>
    </lineage>
</organism>
<accession>A0ABQ2DIM7</accession>
<reference evidence="2" key="1">
    <citation type="journal article" date="2019" name="Int. J. Syst. Evol. Microbiol.">
        <title>The Global Catalogue of Microorganisms (GCM) 10K type strain sequencing project: providing services to taxonomists for standard genome sequencing and annotation.</title>
        <authorList>
            <consortium name="The Broad Institute Genomics Platform"/>
            <consortium name="The Broad Institute Genome Sequencing Center for Infectious Disease"/>
            <person name="Wu L."/>
            <person name="Ma J."/>
        </authorList>
    </citation>
    <scope>NUCLEOTIDE SEQUENCE [LARGE SCALE GENOMIC DNA]</scope>
    <source>
        <strain evidence="2">JCM 14370</strain>
    </source>
</reference>
<protein>
    <submittedName>
        <fullName evidence="1">Uncharacterized protein</fullName>
    </submittedName>
</protein>
<keyword evidence="2" id="KW-1185">Reference proteome</keyword>
<name>A0ABQ2DIM7_9DEIO</name>
<dbReference type="Proteomes" id="UP000632222">
    <property type="component" value="Unassembled WGS sequence"/>
</dbReference>
<gene>
    <name evidence="1" type="ORF">GCM10008938_49500</name>
</gene>
<sequence>MVTMSGLFTVAMVMVVAKADDPKPKSRLNAKNFFMCIPPCCGTKGGCQNFEMFCMVNAILDVDGLASIVKHTFAIIV</sequence>
<evidence type="ECO:0000313" key="1">
    <source>
        <dbReference type="EMBL" id="GGJ57531.1"/>
    </source>
</evidence>
<proteinExistence type="predicted"/>